<evidence type="ECO:0000313" key="7">
    <source>
        <dbReference type="Proteomes" id="UP000031575"/>
    </source>
</evidence>
<name>A0A0C2ICD7_9PEZI</name>
<sequence>MSRTYFGNTSGARDATPVANATGTAGDDDTADYFVPPVDIFVDDNRGGWILHVALPGANKEDIDVQWDADRGVLTIAGVVVRPGNEAFLEGLINAERHVGLFQREVNLPPFGNQTTSDNSDAPTKQEVDAAGITARMENGVLIVVVPTVDKEWTEVQKVDIA</sequence>
<reference evidence="6 7" key="1">
    <citation type="journal article" date="2014" name="BMC Genomics">
        <title>Comparative genomics of the major fungal agents of human and animal Sporotrichosis: Sporothrix schenckii and Sporothrix brasiliensis.</title>
        <authorList>
            <person name="Teixeira M.M."/>
            <person name="de Almeida L.G."/>
            <person name="Kubitschek-Barreira P."/>
            <person name="Alves F.L."/>
            <person name="Kioshima E.S."/>
            <person name="Abadio A.K."/>
            <person name="Fernandes L."/>
            <person name="Derengowski L.S."/>
            <person name="Ferreira K.S."/>
            <person name="Souza R.C."/>
            <person name="Ruiz J.C."/>
            <person name="de Andrade N.C."/>
            <person name="Paes H.C."/>
            <person name="Nicola A.M."/>
            <person name="Albuquerque P."/>
            <person name="Gerber A.L."/>
            <person name="Martins V.P."/>
            <person name="Peconick L.D."/>
            <person name="Neto A.V."/>
            <person name="Chaucanez C.B."/>
            <person name="Silva P.A."/>
            <person name="Cunha O.L."/>
            <person name="de Oliveira F.F."/>
            <person name="dos Santos T.C."/>
            <person name="Barros A.L."/>
            <person name="Soares M.A."/>
            <person name="de Oliveira L.M."/>
            <person name="Marini M.M."/>
            <person name="Villalobos-Duno H."/>
            <person name="Cunha M.M."/>
            <person name="de Hoog S."/>
            <person name="da Silveira J.F."/>
            <person name="Henrissat B."/>
            <person name="Nino-Vega G.A."/>
            <person name="Cisalpino P.S."/>
            <person name="Mora-Montes H.M."/>
            <person name="Almeida S.R."/>
            <person name="Stajich J.E."/>
            <person name="Lopes-Bezerra L.M."/>
            <person name="Vasconcelos A.T."/>
            <person name="Felipe M.S."/>
        </authorList>
    </citation>
    <scope>NUCLEOTIDE SEQUENCE [LARGE SCALE GENOMIC DNA]</scope>
    <source>
        <strain evidence="6 7">5110</strain>
    </source>
</reference>
<dbReference type="Gene3D" id="2.60.40.790">
    <property type="match status" value="1"/>
</dbReference>
<feature type="compositionally biased region" description="Polar residues" evidence="4">
    <location>
        <begin position="1"/>
        <end position="11"/>
    </location>
</feature>
<accession>A0A0C2ICD7</accession>
<dbReference type="VEuPathDB" id="FungiDB:SPBR_08909"/>
<organism evidence="6 7">
    <name type="scientific">Sporothrix brasiliensis 5110</name>
    <dbReference type="NCBI Taxonomy" id="1398154"/>
    <lineage>
        <taxon>Eukaryota</taxon>
        <taxon>Fungi</taxon>
        <taxon>Dikarya</taxon>
        <taxon>Ascomycota</taxon>
        <taxon>Pezizomycotina</taxon>
        <taxon>Sordariomycetes</taxon>
        <taxon>Sordariomycetidae</taxon>
        <taxon>Ophiostomatales</taxon>
        <taxon>Ophiostomataceae</taxon>
        <taxon>Sporothrix</taxon>
    </lineage>
</organism>
<dbReference type="OrthoDB" id="5511210at2759"/>
<dbReference type="HOGENOM" id="CLU_046737_0_2_1"/>
<comment type="similarity">
    <text evidence="2 3">Belongs to the small heat shock protein (HSP20) family.</text>
</comment>
<evidence type="ECO:0000259" key="5">
    <source>
        <dbReference type="PROSITE" id="PS01031"/>
    </source>
</evidence>
<dbReference type="AlphaFoldDB" id="A0A0C2ICD7"/>
<dbReference type="InterPro" id="IPR031107">
    <property type="entry name" value="Small_HSP"/>
</dbReference>
<evidence type="ECO:0000256" key="4">
    <source>
        <dbReference type="SAM" id="MobiDB-lite"/>
    </source>
</evidence>
<dbReference type="InterPro" id="IPR002068">
    <property type="entry name" value="A-crystallin/Hsp20_dom"/>
</dbReference>
<keyword evidence="1" id="KW-0346">Stress response</keyword>
<feature type="domain" description="SHSP" evidence="5">
    <location>
        <begin position="29"/>
        <end position="162"/>
    </location>
</feature>
<evidence type="ECO:0000256" key="3">
    <source>
        <dbReference type="RuleBase" id="RU003616"/>
    </source>
</evidence>
<dbReference type="PROSITE" id="PS01031">
    <property type="entry name" value="SHSP"/>
    <property type="match status" value="1"/>
</dbReference>
<dbReference type="Proteomes" id="UP000031575">
    <property type="component" value="Unassembled WGS sequence"/>
</dbReference>
<comment type="caution">
    <text evidence="6">The sequence shown here is derived from an EMBL/GenBank/DDBJ whole genome shotgun (WGS) entry which is preliminary data.</text>
</comment>
<evidence type="ECO:0000313" key="6">
    <source>
        <dbReference type="EMBL" id="KIH86971.1"/>
    </source>
</evidence>
<dbReference type="CDD" id="cd06464">
    <property type="entry name" value="ACD_sHsps-like"/>
    <property type="match status" value="1"/>
</dbReference>
<dbReference type="InterPro" id="IPR008978">
    <property type="entry name" value="HSP20-like_chaperone"/>
</dbReference>
<proteinExistence type="inferred from homology"/>
<dbReference type="GeneID" id="63681956"/>
<dbReference type="EMBL" id="AWTV01000011">
    <property type="protein sequence ID" value="KIH86971.1"/>
    <property type="molecule type" value="Genomic_DNA"/>
</dbReference>
<feature type="region of interest" description="Disordered" evidence="4">
    <location>
        <begin position="1"/>
        <end position="29"/>
    </location>
</feature>
<evidence type="ECO:0000256" key="1">
    <source>
        <dbReference type="ARBA" id="ARBA00023016"/>
    </source>
</evidence>
<protein>
    <recommendedName>
        <fullName evidence="5">SHSP domain-containing protein</fullName>
    </recommendedName>
</protein>
<dbReference type="SUPFAM" id="SSF49764">
    <property type="entry name" value="HSP20-like chaperones"/>
    <property type="match status" value="1"/>
</dbReference>
<dbReference type="Pfam" id="PF00011">
    <property type="entry name" value="HSP20"/>
    <property type="match status" value="1"/>
</dbReference>
<gene>
    <name evidence="6" type="ORF">SPBR_08909</name>
</gene>
<dbReference type="RefSeq" id="XP_040614981.1">
    <property type="nucleotide sequence ID" value="XM_040767035.1"/>
</dbReference>
<keyword evidence="7" id="KW-1185">Reference proteome</keyword>
<dbReference type="PANTHER" id="PTHR11527">
    <property type="entry name" value="HEAT-SHOCK PROTEIN 20 FAMILY MEMBER"/>
    <property type="match status" value="1"/>
</dbReference>
<evidence type="ECO:0000256" key="2">
    <source>
        <dbReference type="PROSITE-ProRule" id="PRU00285"/>
    </source>
</evidence>